<evidence type="ECO:0000256" key="6">
    <source>
        <dbReference type="ARBA" id="ARBA00022927"/>
    </source>
</evidence>
<dbReference type="Proteomes" id="UP000034789">
    <property type="component" value="Unassembled WGS sequence"/>
</dbReference>
<evidence type="ECO:0000313" key="13">
    <source>
        <dbReference type="Proteomes" id="UP000034789"/>
    </source>
</evidence>
<feature type="transmembrane region" description="Helical" evidence="10">
    <location>
        <begin position="243"/>
        <end position="260"/>
    </location>
</feature>
<keyword evidence="4" id="KW-0997">Cell inner membrane</keyword>
<dbReference type="Pfam" id="PF07549">
    <property type="entry name" value="Sec_GG"/>
    <property type="match status" value="1"/>
</dbReference>
<keyword evidence="5 10" id="KW-0812">Transmembrane</keyword>
<dbReference type="InterPro" id="IPR048634">
    <property type="entry name" value="SecD_SecF_C"/>
</dbReference>
<dbReference type="InterPro" id="IPR022646">
    <property type="entry name" value="SecD/SecF_CS"/>
</dbReference>
<dbReference type="PANTHER" id="PTHR30081">
    <property type="entry name" value="PROTEIN-EXPORT MEMBRANE PROTEIN SEC"/>
    <property type="match status" value="1"/>
</dbReference>
<feature type="transmembrane region" description="Helical" evidence="10">
    <location>
        <begin position="155"/>
        <end position="176"/>
    </location>
</feature>
<dbReference type="PANTHER" id="PTHR30081:SF8">
    <property type="entry name" value="PROTEIN TRANSLOCASE SUBUNIT SECF"/>
    <property type="match status" value="1"/>
</dbReference>
<dbReference type="HAMAP" id="MF_01464_B">
    <property type="entry name" value="SecF_B"/>
    <property type="match status" value="1"/>
</dbReference>
<dbReference type="GO" id="GO:0006605">
    <property type="term" value="P:protein targeting"/>
    <property type="evidence" value="ECO:0007669"/>
    <property type="project" value="UniProtKB-UniRule"/>
</dbReference>
<sequence length="300" mass="32511">MFIIRNRNAFFAITGIALLAALGSIFAFGLHLGPDFTGGTLVEIRYDGARLAPGAVEQRLTDAGFSGFSLRESGEDGYTLRAAAISDQQRESLSAIFSHTGGTAYVDQLSEVGPTIGKELRNKALIALALVLLCILLFIAFAFRKVSQPVSSWRYGLIALLTLGFDVMVPVGFFAFLGHLTGVQVDALFATAVLTILGYSVHDTIVVFDRTRENLRLNEERNRKEDFAATAGRSLEQTFVRSMNTSMTTIVVLVALFALGPAATKYFALTLLVGIVAGTYSSIFLATPLLVAVEKWRGRR</sequence>
<organism evidence="12 13">
    <name type="scientific">Candidatus Kaiserbacteria bacterium GW2011_GWA2_58_9</name>
    <dbReference type="NCBI Taxonomy" id="1618672"/>
    <lineage>
        <taxon>Bacteria</taxon>
        <taxon>Candidatus Kaiseribacteriota</taxon>
    </lineage>
</organism>
<dbReference type="PATRIC" id="fig|1618672.3.peg.40"/>
<keyword evidence="3 10" id="KW-1003">Cell membrane</keyword>
<dbReference type="Pfam" id="PF02355">
    <property type="entry name" value="SecD_SecF_C"/>
    <property type="match status" value="1"/>
</dbReference>
<dbReference type="InterPro" id="IPR005665">
    <property type="entry name" value="SecF_bac"/>
</dbReference>
<comment type="caution">
    <text evidence="12">The sequence shown here is derived from an EMBL/GenBank/DDBJ whole genome shotgun (WGS) entry which is preliminary data.</text>
</comment>
<accession>A0A0G1YXA6</accession>
<feature type="domain" description="SSD" evidence="11">
    <location>
        <begin position="124"/>
        <end position="292"/>
    </location>
</feature>
<evidence type="ECO:0000313" key="12">
    <source>
        <dbReference type="EMBL" id="KKW47911.1"/>
    </source>
</evidence>
<dbReference type="PROSITE" id="PS50156">
    <property type="entry name" value="SSD"/>
    <property type="match status" value="1"/>
</dbReference>
<dbReference type="GO" id="GO:0065002">
    <property type="term" value="P:intracellular protein transmembrane transport"/>
    <property type="evidence" value="ECO:0007669"/>
    <property type="project" value="UniProtKB-UniRule"/>
</dbReference>
<evidence type="ECO:0000256" key="8">
    <source>
        <dbReference type="ARBA" id="ARBA00023010"/>
    </source>
</evidence>
<reference evidence="12 13" key="1">
    <citation type="journal article" date="2015" name="Nature">
        <title>rRNA introns, odd ribosomes, and small enigmatic genomes across a large radiation of phyla.</title>
        <authorList>
            <person name="Brown C.T."/>
            <person name="Hug L.A."/>
            <person name="Thomas B.C."/>
            <person name="Sharon I."/>
            <person name="Castelle C.J."/>
            <person name="Singh A."/>
            <person name="Wilkins M.J."/>
            <person name="Williams K.H."/>
            <person name="Banfield J.F."/>
        </authorList>
    </citation>
    <scope>NUCLEOTIDE SEQUENCE [LARGE SCALE GENOMIC DNA]</scope>
</reference>
<proteinExistence type="inferred from homology"/>
<dbReference type="GO" id="GO:0005886">
    <property type="term" value="C:plasma membrane"/>
    <property type="evidence" value="ECO:0007669"/>
    <property type="project" value="UniProtKB-SubCell"/>
</dbReference>
<evidence type="ECO:0000256" key="1">
    <source>
        <dbReference type="ARBA" id="ARBA00004651"/>
    </source>
</evidence>
<comment type="function">
    <text evidence="10">Part of the Sec protein translocase complex. Interacts with the SecYEG preprotein conducting channel. SecDF uses the proton motive force (PMF) to complete protein translocation after the ATP-dependent function of SecA.</text>
</comment>
<comment type="subcellular location">
    <subcellularLocation>
        <location evidence="1 10">Cell membrane</location>
        <topology evidence="1 10">Multi-pass membrane protein</topology>
    </subcellularLocation>
</comment>
<dbReference type="NCBIfam" id="TIGR00966">
    <property type="entry name" value="transloc_SecF"/>
    <property type="match status" value="1"/>
</dbReference>
<feature type="transmembrane region" description="Helical" evidence="10">
    <location>
        <begin position="188"/>
        <end position="208"/>
    </location>
</feature>
<evidence type="ECO:0000256" key="2">
    <source>
        <dbReference type="ARBA" id="ARBA00022448"/>
    </source>
</evidence>
<evidence type="ECO:0000256" key="5">
    <source>
        <dbReference type="ARBA" id="ARBA00022692"/>
    </source>
</evidence>
<evidence type="ECO:0000256" key="4">
    <source>
        <dbReference type="ARBA" id="ARBA00022519"/>
    </source>
</evidence>
<comment type="subunit">
    <text evidence="10">Forms a complex with SecD. Part of the essential Sec protein translocation apparatus which comprises SecA, SecYEG and auxiliary proteins SecDF. Other proteins may also be involved.</text>
</comment>
<evidence type="ECO:0000256" key="7">
    <source>
        <dbReference type="ARBA" id="ARBA00022989"/>
    </source>
</evidence>
<comment type="caution">
    <text evidence="10">Lacks conserved residue(s) required for the propagation of feature annotation.</text>
</comment>
<comment type="similarity">
    <text evidence="10">Belongs to the SecD/SecF family. SecF subfamily.</text>
</comment>
<name>A0A0G1YXA6_9BACT</name>
<keyword evidence="7 10" id="KW-1133">Transmembrane helix</keyword>
<feature type="transmembrane region" description="Helical" evidence="10">
    <location>
        <begin position="124"/>
        <end position="143"/>
    </location>
</feature>
<dbReference type="EMBL" id="LCSD01000002">
    <property type="protein sequence ID" value="KKW47911.1"/>
    <property type="molecule type" value="Genomic_DNA"/>
</dbReference>
<keyword evidence="2 10" id="KW-0813">Transport</keyword>
<keyword evidence="8 10" id="KW-0811">Translocation</keyword>
<dbReference type="GO" id="GO:0043952">
    <property type="term" value="P:protein transport by the Sec complex"/>
    <property type="evidence" value="ECO:0007669"/>
    <property type="project" value="UniProtKB-UniRule"/>
</dbReference>
<keyword evidence="9 10" id="KW-0472">Membrane</keyword>
<dbReference type="PRINTS" id="PR01755">
    <property type="entry name" value="SECFTRNLCASE"/>
</dbReference>
<dbReference type="GO" id="GO:0015450">
    <property type="term" value="F:protein-transporting ATPase activity"/>
    <property type="evidence" value="ECO:0007669"/>
    <property type="project" value="InterPro"/>
</dbReference>
<evidence type="ECO:0000256" key="3">
    <source>
        <dbReference type="ARBA" id="ARBA00022475"/>
    </source>
</evidence>
<feature type="transmembrane region" description="Helical" evidence="10">
    <location>
        <begin position="266"/>
        <end position="293"/>
    </location>
</feature>
<protein>
    <recommendedName>
        <fullName evidence="10">Protein-export membrane protein SecF</fullName>
    </recommendedName>
</protein>
<evidence type="ECO:0000256" key="9">
    <source>
        <dbReference type="ARBA" id="ARBA00023136"/>
    </source>
</evidence>
<evidence type="ECO:0000259" key="11">
    <source>
        <dbReference type="PROSITE" id="PS50156"/>
    </source>
</evidence>
<dbReference type="AlphaFoldDB" id="A0A0G1YXA6"/>
<dbReference type="InterPro" id="IPR022813">
    <property type="entry name" value="SecD/SecF_arch_bac"/>
</dbReference>
<gene>
    <name evidence="10" type="primary">secF</name>
    <name evidence="12" type="ORF">UY98_C0002G0006</name>
</gene>
<dbReference type="SUPFAM" id="SSF82866">
    <property type="entry name" value="Multidrug efflux transporter AcrB transmembrane domain"/>
    <property type="match status" value="1"/>
</dbReference>
<dbReference type="InterPro" id="IPR000731">
    <property type="entry name" value="SSD"/>
</dbReference>
<evidence type="ECO:0000256" key="10">
    <source>
        <dbReference type="HAMAP-Rule" id="MF_01464"/>
    </source>
</evidence>
<keyword evidence="6 10" id="KW-0653">Protein transport</keyword>
<dbReference type="InterPro" id="IPR022645">
    <property type="entry name" value="SecD/SecF_bac"/>
</dbReference>
<dbReference type="Gene3D" id="1.20.1640.10">
    <property type="entry name" value="Multidrug efflux transporter AcrB transmembrane domain"/>
    <property type="match status" value="1"/>
</dbReference>